<evidence type="ECO:0000313" key="5">
    <source>
        <dbReference type="Proteomes" id="UP000435910"/>
    </source>
</evidence>
<dbReference type="PANTHER" id="PTHR39160:SF6">
    <property type="entry name" value="CELL WALL-BINDING PROTEIN YOCH"/>
    <property type="match status" value="1"/>
</dbReference>
<dbReference type="Proteomes" id="UP000435910">
    <property type="component" value="Unassembled WGS sequence"/>
</dbReference>
<feature type="compositionally biased region" description="Basic residues" evidence="2">
    <location>
        <begin position="115"/>
        <end position="127"/>
    </location>
</feature>
<dbReference type="InterPro" id="IPR059180">
    <property type="entry name" value="3D_YorM"/>
</dbReference>
<dbReference type="GO" id="GO:0019867">
    <property type="term" value="C:outer membrane"/>
    <property type="evidence" value="ECO:0007669"/>
    <property type="project" value="InterPro"/>
</dbReference>
<dbReference type="Pfam" id="PF06725">
    <property type="entry name" value="3D"/>
    <property type="match status" value="1"/>
</dbReference>
<comment type="caution">
    <text evidence="4">The sequence shown here is derived from an EMBL/GenBank/DDBJ whole genome shotgun (WGS) entry which is preliminary data.</text>
</comment>
<protein>
    <submittedName>
        <fullName evidence="4">Cell wall-binding protein YocH</fullName>
    </submittedName>
</protein>
<sequence>MEIFKKLIYSNKLKVYNRYKELQIYSVIFLLGVGSTLGYKMIEEHIQQQKKVSIKEPFYKKPDFIREVKFERQVLPHLETRQEIIEKAQDKYLHVKVEEVKKNKPKSKLKENTKRKISFKPKQKTQKRPHEQNQAIKMEATAYVPFCDTGCIGTTKTGYDVSNTIYYKGKRVIAVDPSVIPLHSLVKVSYNNDSFEAYAIDTGGDIKGNRIDLLVQSESIARDFGRRNVDVSIITKGS</sequence>
<dbReference type="InterPro" id="IPR010611">
    <property type="entry name" value="3D_dom"/>
</dbReference>
<evidence type="ECO:0000259" key="3">
    <source>
        <dbReference type="Pfam" id="PF06725"/>
    </source>
</evidence>
<proteinExistence type="predicted"/>
<reference evidence="4 5" key="1">
    <citation type="submission" date="2019-06" db="EMBL/GenBank/DDBJ databases">
        <title>Genome sequence analysis of &gt;100 Bacillus licheniformis strains suggests intrinsic resistance to this species.</title>
        <authorList>
            <person name="Wels M."/>
            <person name="Siezen R.J."/>
            <person name="Johansen E."/>
            <person name="Stuer-Lauridsen B."/>
            <person name="Bjerre K."/>
            <person name="Nielsen B.K.K."/>
        </authorList>
    </citation>
    <scope>NUCLEOTIDE SEQUENCE [LARGE SCALE GENOMIC DNA]</scope>
    <source>
        <strain evidence="4 5">BAC-16736</strain>
    </source>
</reference>
<dbReference type="CDD" id="cd14667">
    <property type="entry name" value="3D_containing_proteins"/>
    <property type="match status" value="1"/>
</dbReference>
<organism evidence="4 5">
    <name type="scientific">Bacillus licheniformis</name>
    <dbReference type="NCBI Taxonomy" id="1402"/>
    <lineage>
        <taxon>Bacteria</taxon>
        <taxon>Bacillati</taxon>
        <taxon>Bacillota</taxon>
        <taxon>Bacilli</taxon>
        <taxon>Bacillales</taxon>
        <taxon>Bacillaceae</taxon>
        <taxon>Bacillus</taxon>
    </lineage>
</organism>
<dbReference type="AlphaFoldDB" id="A0A8B5Y9V5"/>
<gene>
    <name evidence="4" type="ORF">CHCC16736_4166</name>
</gene>
<name>A0A8B5Y9V5_BACLI</name>
<dbReference type="Gene3D" id="2.40.40.10">
    <property type="entry name" value="RlpA-like domain"/>
    <property type="match status" value="1"/>
</dbReference>
<dbReference type="InterPro" id="IPR036908">
    <property type="entry name" value="RlpA-like_sf"/>
</dbReference>
<dbReference type="GO" id="GO:0009254">
    <property type="term" value="P:peptidoglycan turnover"/>
    <property type="evidence" value="ECO:0007669"/>
    <property type="project" value="InterPro"/>
</dbReference>
<feature type="compositionally biased region" description="Basic and acidic residues" evidence="2">
    <location>
        <begin position="103"/>
        <end position="114"/>
    </location>
</feature>
<evidence type="ECO:0000256" key="2">
    <source>
        <dbReference type="SAM" id="MobiDB-lite"/>
    </source>
</evidence>
<evidence type="ECO:0000313" key="4">
    <source>
        <dbReference type="EMBL" id="TWL25283.1"/>
    </source>
</evidence>
<dbReference type="SUPFAM" id="SSF50685">
    <property type="entry name" value="Barwin-like endoglucanases"/>
    <property type="match status" value="1"/>
</dbReference>
<evidence type="ECO:0000256" key="1">
    <source>
        <dbReference type="ARBA" id="ARBA00022729"/>
    </source>
</evidence>
<feature type="region of interest" description="Disordered" evidence="2">
    <location>
        <begin position="103"/>
        <end position="132"/>
    </location>
</feature>
<keyword evidence="1" id="KW-0732">Signal</keyword>
<dbReference type="PANTHER" id="PTHR39160">
    <property type="entry name" value="CELL WALL-BINDING PROTEIN YOCH"/>
    <property type="match status" value="1"/>
</dbReference>
<dbReference type="InterPro" id="IPR051933">
    <property type="entry name" value="Resuscitation_pf_RpfB"/>
</dbReference>
<accession>A0A8B5Y9V5</accession>
<dbReference type="GO" id="GO:0004553">
    <property type="term" value="F:hydrolase activity, hydrolyzing O-glycosyl compounds"/>
    <property type="evidence" value="ECO:0007669"/>
    <property type="project" value="InterPro"/>
</dbReference>
<feature type="domain" description="3D" evidence="3">
    <location>
        <begin position="171"/>
        <end position="234"/>
    </location>
</feature>
<dbReference type="EMBL" id="NILC01000026">
    <property type="protein sequence ID" value="TWL25283.1"/>
    <property type="molecule type" value="Genomic_DNA"/>
</dbReference>
<dbReference type="RefSeq" id="WP_085537978.1">
    <property type="nucleotide sequence ID" value="NZ_CAMFKN010000002.1"/>
</dbReference>